<dbReference type="EMBL" id="JANKHO010000165">
    <property type="protein sequence ID" value="KAJ3514042.1"/>
    <property type="molecule type" value="Genomic_DNA"/>
</dbReference>
<dbReference type="OrthoDB" id="2788844at2759"/>
<dbReference type="InterPro" id="IPR001810">
    <property type="entry name" value="F-box_dom"/>
</dbReference>
<organism evidence="3 4">
    <name type="scientific">Agrocybe chaxingu</name>
    <dbReference type="NCBI Taxonomy" id="84603"/>
    <lineage>
        <taxon>Eukaryota</taxon>
        <taxon>Fungi</taxon>
        <taxon>Dikarya</taxon>
        <taxon>Basidiomycota</taxon>
        <taxon>Agaricomycotina</taxon>
        <taxon>Agaricomycetes</taxon>
        <taxon>Agaricomycetidae</taxon>
        <taxon>Agaricales</taxon>
        <taxon>Agaricineae</taxon>
        <taxon>Strophariaceae</taxon>
        <taxon>Agrocybe</taxon>
    </lineage>
</organism>
<dbReference type="Gene3D" id="1.20.1280.50">
    <property type="match status" value="1"/>
</dbReference>
<accession>A0A9W8MYT9</accession>
<dbReference type="SUPFAM" id="SSF81383">
    <property type="entry name" value="F-box domain"/>
    <property type="match status" value="1"/>
</dbReference>
<feature type="compositionally biased region" description="Polar residues" evidence="1">
    <location>
        <begin position="1"/>
        <end position="28"/>
    </location>
</feature>
<dbReference type="Pfam" id="PF00646">
    <property type="entry name" value="F-box"/>
    <property type="match status" value="1"/>
</dbReference>
<dbReference type="CDD" id="cd09917">
    <property type="entry name" value="F-box_SF"/>
    <property type="match status" value="1"/>
</dbReference>
<reference evidence="3" key="1">
    <citation type="submission" date="2022-07" db="EMBL/GenBank/DDBJ databases">
        <title>Genome Sequence of Agrocybe chaxingu.</title>
        <authorList>
            <person name="Buettner E."/>
        </authorList>
    </citation>
    <scope>NUCLEOTIDE SEQUENCE</scope>
    <source>
        <strain evidence="3">MP-N11</strain>
    </source>
</reference>
<feature type="region of interest" description="Disordered" evidence="1">
    <location>
        <begin position="1"/>
        <end position="82"/>
    </location>
</feature>
<dbReference type="AlphaFoldDB" id="A0A9W8MYT9"/>
<feature type="domain" description="F-box" evidence="2">
    <location>
        <begin position="132"/>
        <end position="164"/>
    </location>
</feature>
<dbReference type="Proteomes" id="UP001148786">
    <property type="component" value="Unassembled WGS sequence"/>
</dbReference>
<feature type="compositionally biased region" description="Polar residues" evidence="1">
    <location>
        <begin position="71"/>
        <end position="82"/>
    </location>
</feature>
<evidence type="ECO:0000313" key="4">
    <source>
        <dbReference type="Proteomes" id="UP001148786"/>
    </source>
</evidence>
<protein>
    <recommendedName>
        <fullName evidence="2">F-box domain-containing protein</fullName>
    </recommendedName>
</protein>
<dbReference type="InterPro" id="IPR036047">
    <property type="entry name" value="F-box-like_dom_sf"/>
</dbReference>
<evidence type="ECO:0000313" key="3">
    <source>
        <dbReference type="EMBL" id="KAJ3514042.1"/>
    </source>
</evidence>
<name>A0A9W8MYT9_9AGAR</name>
<sequence length="426" mass="48371">MGQAYSFTSQLNTHCPSHSPNTDSLDSPSSHDHVSNDIVCRSSDGVSNLSSDSSTGGPPSISPVTCHLTPADSNSEQSDHPSQLLGSSLGDRFFRLLASAAGLLSRSRFQQARFHATVKETHRNPSSISAGDLPNELWLHCFTFMTLKTLISSRSVCTTWRRLVPLADLDPTRRRLLELYDKVINSPHFYESRPWTVGHLEPFDRDAYIAALESQYAAIPPDFRLFILEWPGRAAICSSWPGLPLLDCRTSNIERLKGINFIARRPPQLSALIFKDGYPGAEFVPALLIWRRAGSTTWLVFDERNPELFGRVFVLLYPSDTDIIPYWDYGDEDRTDYGVLGPKGDYGDFIVKEDWLSFLEWRWEHSSRACPPSPSSSVVEPHDDIAVELRDDFFMDRSQHRIYQDVPAPPWVRREEPEFLERLRKN</sequence>
<keyword evidence="4" id="KW-1185">Reference proteome</keyword>
<evidence type="ECO:0000259" key="2">
    <source>
        <dbReference type="Pfam" id="PF00646"/>
    </source>
</evidence>
<comment type="caution">
    <text evidence="3">The sequence shown here is derived from an EMBL/GenBank/DDBJ whole genome shotgun (WGS) entry which is preliminary data.</text>
</comment>
<feature type="compositionally biased region" description="Low complexity" evidence="1">
    <location>
        <begin position="42"/>
        <end position="57"/>
    </location>
</feature>
<proteinExistence type="predicted"/>
<evidence type="ECO:0000256" key="1">
    <source>
        <dbReference type="SAM" id="MobiDB-lite"/>
    </source>
</evidence>
<gene>
    <name evidence="3" type="ORF">NLJ89_g2600</name>
</gene>